<dbReference type="InterPro" id="IPR041560">
    <property type="entry name" value="Tudor_FRM1"/>
</dbReference>
<feature type="compositionally biased region" description="Polar residues" evidence="18">
    <location>
        <begin position="411"/>
        <end position="421"/>
    </location>
</feature>
<feature type="domain" description="Agenet-like" evidence="19">
    <location>
        <begin position="4"/>
        <end position="50"/>
    </location>
</feature>
<keyword evidence="11" id="KW-0524">Neurogenesis</keyword>
<dbReference type="FunFam" id="2.30.30.140:FF:000002">
    <property type="entry name" value="Fragile X mental retardation 1, isoform CRA_e"/>
    <property type="match status" value="1"/>
</dbReference>
<gene>
    <name evidence="21" type="primary">LOC109487025</name>
</gene>
<keyword evidence="13" id="KW-0966">Cell projection</keyword>
<evidence type="ECO:0000256" key="14">
    <source>
        <dbReference type="ARBA" id="ARBA00023274"/>
    </source>
</evidence>
<feature type="domain" description="Agenet-like" evidence="19">
    <location>
        <begin position="63"/>
        <end position="116"/>
    </location>
</feature>
<evidence type="ECO:0000256" key="10">
    <source>
        <dbReference type="ARBA" id="ARBA00022884"/>
    </source>
</evidence>
<keyword evidence="9" id="KW-0810">Translation regulation</keyword>
<dbReference type="OrthoDB" id="424249at2759"/>
<dbReference type="GO" id="GO:0003730">
    <property type="term" value="F:mRNA 3'-UTR binding"/>
    <property type="evidence" value="ECO:0007669"/>
    <property type="project" value="TreeGrafter"/>
</dbReference>
<feature type="compositionally biased region" description="Basic and acidic residues" evidence="18">
    <location>
        <begin position="627"/>
        <end position="651"/>
    </location>
</feature>
<feature type="compositionally biased region" description="Polar residues" evidence="18">
    <location>
        <begin position="580"/>
        <end position="593"/>
    </location>
</feature>
<sequence length="715" mass="80895">MEDLAVEVCGQNGAFYTAYIRDIHEEEVTVAFENDWQPERKVPFQDVRLPPTPVDDYEPQEGDEVEVHALAETNDEPCGWWPCRVKRCKGAFCVVEYLDLEATFKDIIDTGKIRPANKNPPLTKNSFHKCTIDVPEDLRECCRVESNHNEFKRALKLKAASVVYNTDLNAIVVISHDEAAVKRAQILSDMHFRSLRTKLMLEARKKEAQQQLETTKAMQRQCLEEFSVREDLMGLAIGSHGANIMQARRLQGVTAIELEEQTCTFKIYGETKEAVQQARSMLEYKQDVVQVPRNLIGRVIGKNGRVIQEIVDKSGVVRVKIEGDNEKEHTVEREEDPSAKDSVPEHVPMIFIGTIEQNSNARMLLDYHLAHLKEVEQLRIENLQIAEELRNAGGGSGGSYFPPPRERRYSTDYTSDTTEGTSRGRGQAYGRGRGRGGSRGRGQGGRGRGGRRYQGGRNAGPENDRRQQDELSDWSSAVTEDSMSEASGVRGSRYSGNRGRGGRRPRMNTEPNFDREVRQGDNHNPFDVLNQDENENGDVNGRPQRRNRDRRQNDRRRRNDEEDSVLDTEGETNNERGRGTNVTLYSYIQQEEANTSRDGNKDSAGKNRRRRNRRRRERQNTVIFNENFKKESPEAAKGDRAEETSGHETAKSTDTSKMISENEEKPDAPKQQRPSRSKRGPRGDRQRGGSEKSAINGDGGPGIQEHSQQLVNGTA</sequence>
<evidence type="ECO:0000256" key="18">
    <source>
        <dbReference type="SAM" id="MobiDB-lite"/>
    </source>
</evidence>
<feature type="compositionally biased region" description="Acidic residues" evidence="18">
    <location>
        <begin position="561"/>
        <end position="572"/>
    </location>
</feature>
<evidence type="ECO:0000256" key="13">
    <source>
        <dbReference type="ARBA" id="ARBA00023273"/>
    </source>
</evidence>
<keyword evidence="20" id="KW-1185">Reference proteome</keyword>
<keyword evidence="17" id="KW-0175">Coiled coil</keyword>
<evidence type="ECO:0000313" key="20">
    <source>
        <dbReference type="Proteomes" id="UP000515135"/>
    </source>
</evidence>
<feature type="compositionally biased region" description="Basic residues" evidence="18">
    <location>
        <begin position="606"/>
        <end position="617"/>
    </location>
</feature>
<dbReference type="InterPro" id="IPR022034">
    <property type="entry name" value="FMR1-like_C_core"/>
</dbReference>
<evidence type="ECO:0000256" key="7">
    <source>
        <dbReference type="ARBA" id="ARBA00022491"/>
    </source>
</evidence>
<dbReference type="Pfam" id="PF05641">
    <property type="entry name" value="Agenet"/>
    <property type="match status" value="1"/>
</dbReference>
<organism evidence="20 21">
    <name type="scientific">Branchiostoma belcheri</name>
    <name type="common">Amphioxus</name>
    <dbReference type="NCBI Taxonomy" id="7741"/>
    <lineage>
        <taxon>Eukaryota</taxon>
        <taxon>Metazoa</taxon>
        <taxon>Chordata</taxon>
        <taxon>Cephalochordata</taxon>
        <taxon>Leptocardii</taxon>
        <taxon>Amphioxiformes</taxon>
        <taxon>Branchiostomatidae</taxon>
        <taxon>Branchiostoma</taxon>
    </lineage>
</organism>
<name>A0A6P5AWV4_BRABE</name>
<dbReference type="GO" id="GO:0045182">
    <property type="term" value="F:translation regulator activity"/>
    <property type="evidence" value="ECO:0007669"/>
    <property type="project" value="TreeGrafter"/>
</dbReference>
<feature type="region of interest" description="Disordered" evidence="18">
    <location>
        <begin position="323"/>
        <end position="343"/>
    </location>
</feature>
<dbReference type="InterPro" id="IPR004087">
    <property type="entry name" value="KH_dom"/>
</dbReference>
<evidence type="ECO:0000256" key="12">
    <source>
        <dbReference type="ARBA" id="ARBA00023018"/>
    </source>
</evidence>
<evidence type="ECO:0000256" key="9">
    <source>
        <dbReference type="ARBA" id="ARBA00022845"/>
    </source>
</evidence>
<feature type="compositionally biased region" description="Low complexity" evidence="18">
    <location>
        <begin position="487"/>
        <end position="497"/>
    </location>
</feature>
<dbReference type="SMART" id="SM00322">
    <property type="entry name" value="KH"/>
    <property type="match status" value="2"/>
</dbReference>
<evidence type="ECO:0000256" key="15">
    <source>
        <dbReference type="ARBA" id="ARBA00034103"/>
    </source>
</evidence>
<comment type="similarity">
    <text evidence="5">Belongs to the FMR1 family.</text>
</comment>
<dbReference type="CDD" id="cd20402">
    <property type="entry name" value="Tudor_Agenet_FMRP-like_rpt1"/>
    <property type="match status" value="1"/>
</dbReference>
<dbReference type="FunFam" id="3.30.1370.10:FF:000054">
    <property type="entry name" value="Fragile X mental retardation protein 1"/>
    <property type="match status" value="1"/>
</dbReference>
<keyword evidence="8" id="KW-0677">Repeat</keyword>
<accession>A0A6P5AWV4</accession>
<keyword evidence="7" id="KW-0678">Repressor</keyword>
<evidence type="ECO:0000256" key="17">
    <source>
        <dbReference type="SAM" id="Coils"/>
    </source>
</evidence>
<dbReference type="GO" id="GO:0043204">
    <property type="term" value="C:perikaryon"/>
    <property type="evidence" value="ECO:0007669"/>
    <property type="project" value="UniProtKB-SubCell"/>
</dbReference>
<feature type="compositionally biased region" description="Basic and acidic residues" evidence="18">
    <location>
        <begin position="512"/>
        <end position="521"/>
    </location>
</feature>
<evidence type="ECO:0000313" key="21">
    <source>
        <dbReference type="RefSeq" id="XP_019646506.1"/>
    </source>
</evidence>
<dbReference type="Pfam" id="PF00013">
    <property type="entry name" value="KH_1"/>
    <property type="match status" value="2"/>
</dbReference>
<evidence type="ECO:0000256" key="4">
    <source>
        <dbReference type="ARBA" id="ARBA00004495"/>
    </source>
</evidence>
<feature type="compositionally biased region" description="Basic and acidic residues" evidence="18">
    <location>
        <begin position="681"/>
        <end position="690"/>
    </location>
</feature>
<dbReference type="GO" id="GO:0045727">
    <property type="term" value="P:positive regulation of translation"/>
    <property type="evidence" value="ECO:0007669"/>
    <property type="project" value="TreeGrafter"/>
</dbReference>
<keyword evidence="12" id="KW-0770">Synapse</keyword>
<evidence type="ECO:0000256" key="3">
    <source>
        <dbReference type="ARBA" id="ARBA00004487"/>
    </source>
</evidence>
<dbReference type="PROSITE" id="PS51641">
    <property type="entry name" value="AGENET_LIKE"/>
    <property type="match status" value="2"/>
</dbReference>
<dbReference type="GO" id="GO:0043488">
    <property type="term" value="P:regulation of mRNA stability"/>
    <property type="evidence" value="ECO:0007669"/>
    <property type="project" value="TreeGrafter"/>
</dbReference>
<evidence type="ECO:0000256" key="16">
    <source>
        <dbReference type="PROSITE-ProRule" id="PRU00117"/>
    </source>
</evidence>
<dbReference type="CDD" id="cd22425">
    <property type="entry name" value="KH_I_FMR1_FXR_rpt1"/>
    <property type="match status" value="1"/>
</dbReference>
<feature type="region of interest" description="Disordered" evidence="18">
    <location>
        <begin position="390"/>
        <end position="715"/>
    </location>
</feature>
<dbReference type="GO" id="GO:0032433">
    <property type="term" value="C:filopodium tip"/>
    <property type="evidence" value="ECO:0007669"/>
    <property type="project" value="UniProtKB-SubCell"/>
</dbReference>
<evidence type="ECO:0000259" key="19">
    <source>
        <dbReference type="PROSITE" id="PS51641"/>
    </source>
</evidence>
<dbReference type="Gene3D" id="2.30.30.140">
    <property type="match status" value="2"/>
</dbReference>
<dbReference type="GO" id="GO:0048513">
    <property type="term" value="P:animal organ development"/>
    <property type="evidence" value="ECO:0007669"/>
    <property type="project" value="TreeGrafter"/>
</dbReference>
<protein>
    <submittedName>
        <fullName evidence="21">Fragile X mental retardation syndrome-related protein 1-like isoform X1</fullName>
    </submittedName>
</protein>
<dbReference type="GO" id="GO:0010494">
    <property type="term" value="C:cytoplasmic stress granule"/>
    <property type="evidence" value="ECO:0007669"/>
    <property type="project" value="UniProtKB-SubCell"/>
</dbReference>
<evidence type="ECO:0000256" key="2">
    <source>
        <dbReference type="ARBA" id="ARBA00004484"/>
    </source>
</evidence>
<dbReference type="InterPro" id="IPR004088">
    <property type="entry name" value="KH_dom_type_1"/>
</dbReference>
<feature type="compositionally biased region" description="Basic and acidic residues" evidence="18">
    <location>
        <begin position="660"/>
        <end position="670"/>
    </location>
</feature>
<dbReference type="PANTHER" id="PTHR10603">
    <property type="entry name" value="FRAGILE X MENTAL RETARDATION SYNDROME-RELATED PROTEIN"/>
    <property type="match status" value="1"/>
</dbReference>
<evidence type="ECO:0000256" key="5">
    <source>
        <dbReference type="ARBA" id="ARBA00006633"/>
    </source>
</evidence>
<dbReference type="GO" id="GO:0007399">
    <property type="term" value="P:nervous system development"/>
    <property type="evidence" value="ECO:0007669"/>
    <property type="project" value="UniProtKB-KW"/>
</dbReference>
<dbReference type="InterPro" id="IPR040472">
    <property type="entry name" value="FMRP_KH0"/>
</dbReference>
<dbReference type="Pfam" id="PF18336">
    <property type="entry name" value="Tudor_FRX1"/>
    <property type="match status" value="1"/>
</dbReference>
<dbReference type="GO" id="GO:0005634">
    <property type="term" value="C:nucleus"/>
    <property type="evidence" value="ECO:0007669"/>
    <property type="project" value="TreeGrafter"/>
</dbReference>
<dbReference type="Gene3D" id="3.30.1370.10">
    <property type="entry name" value="K Homology domain, type 1"/>
    <property type="match status" value="2"/>
</dbReference>
<dbReference type="InterPro" id="IPR008395">
    <property type="entry name" value="Agenet-like_dom"/>
</dbReference>
<dbReference type="GO" id="GO:0099577">
    <property type="term" value="P:regulation of translation at presynapse, modulating synaptic transmission"/>
    <property type="evidence" value="ECO:0007669"/>
    <property type="project" value="TreeGrafter"/>
</dbReference>
<feature type="compositionally biased region" description="Basic residues" evidence="18">
    <location>
        <begin position="543"/>
        <end position="556"/>
    </location>
</feature>
<feature type="compositionally biased region" description="Basic and acidic residues" evidence="18">
    <location>
        <begin position="594"/>
        <end position="605"/>
    </location>
</feature>
<dbReference type="GeneID" id="109487025"/>
<dbReference type="GO" id="GO:0043005">
    <property type="term" value="C:neuron projection"/>
    <property type="evidence" value="ECO:0007669"/>
    <property type="project" value="UniProtKB-SubCell"/>
</dbReference>
<dbReference type="SUPFAM" id="SSF54791">
    <property type="entry name" value="Eukaryotic type KH-domain (KH-domain type I)"/>
    <property type="match status" value="2"/>
</dbReference>
<dbReference type="RefSeq" id="XP_019646506.1">
    <property type="nucleotide sequence ID" value="XM_019790947.1"/>
</dbReference>
<feature type="coiled-coil region" evidence="17">
    <location>
        <begin position="198"/>
        <end position="225"/>
    </location>
</feature>
<dbReference type="FunFam" id="3.30.1370.10:FF:000004">
    <property type="entry name" value="Fragile X mental retardation 1, isoform CRA_e"/>
    <property type="match status" value="1"/>
</dbReference>
<dbReference type="AlphaFoldDB" id="A0A6P5AWV4"/>
<keyword evidence="6" id="KW-0963">Cytoplasm</keyword>
<dbReference type="CDD" id="cd22427">
    <property type="entry name" value="KH_I_FMR1_FXR_rpt3"/>
    <property type="match status" value="1"/>
</dbReference>
<evidence type="ECO:0000256" key="11">
    <source>
        <dbReference type="ARBA" id="ARBA00022902"/>
    </source>
</evidence>
<keyword evidence="14" id="KW-0687">Ribonucleoprotein</keyword>
<dbReference type="PANTHER" id="PTHR10603:SF7">
    <property type="entry name" value="FRAGILE X MESSENGER RIBONUCLEOPROTEIN 1 HOMOLOG"/>
    <property type="match status" value="1"/>
</dbReference>
<dbReference type="InterPro" id="IPR036612">
    <property type="entry name" value="KH_dom_type_1_sf"/>
</dbReference>
<dbReference type="GO" id="GO:0048170">
    <property type="term" value="P:positive regulation of long-term neuronal synaptic plasticity"/>
    <property type="evidence" value="ECO:0007669"/>
    <property type="project" value="TreeGrafter"/>
</dbReference>
<evidence type="ECO:0000256" key="1">
    <source>
        <dbReference type="ARBA" id="ARBA00004210"/>
    </source>
</evidence>
<keyword evidence="10 16" id="KW-0694">RNA-binding</keyword>
<dbReference type="PROSITE" id="PS50084">
    <property type="entry name" value="KH_TYPE_1"/>
    <property type="match status" value="2"/>
</dbReference>
<feature type="compositionally biased region" description="Polar residues" evidence="18">
    <location>
        <begin position="473"/>
        <end position="485"/>
    </location>
</feature>
<feature type="compositionally biased region" description="Polar residues" evidence="18">
    <location>
        <begin position="705"/>
        <end position="715"/>
    </location>
</feature>
<dbReference type="Proteomes" id="UP000515135">
    <property type="component" value="Unplaced"/>
</dbReference>
<proteinExistence type="inferred from homology"/>
<dbReference type="Pfam" id="PF12235">
    <property type="entry name" value="FXMRP1_C_core"/>
    <property type="match status" value="1"/>
</dbReference>
<dbReference type="KEGG" id="bbel:109487025"/>
<dbReference type="Pfam" id="PF17904">
    <property type="entry name" value="KH_9"/>
    <property type="match status" value="1"/>
</dbReference>
<dbReference type="GO" id="GO:0051028">
    <property type="term" value="P:mRNA transport"/>
    <property type="evidence" value="ECO:0007669"/>
    <property type="project" value="TreeGrafter"/>
</dbReference>
<dbReference type="GO" id="GO:0098793">
    <property type="term" value="C:presynapse"/>
    <property type="evidence" value="ECO:0007669"/>
    <property type="project" value="GOC"/>
</dbReference>
<dbReference type="InterPro" id="IPR040148">
    <property type="entry name" value="FMR1"/>
</dbReference>
<dbReference type="GO" id="GO:1990904">
    <property type="term" value="C:ribonucleoprotein complex"/>
    <property type="evidence" value="ECO:0007669"/>
    <property type="project" value="UniProtKB-KW"/>
</dbReference>
<comment type="subcellular location">
    <subcellularLocation>
        <location evidence="4">Cell projection</location>
        <location evidence="4">Filopodium tip</location>
    </subcellularLocation>
    <subcellularLocation>
        <location evidence="3">Cell projection</location>
        <location evidence="3">Neuron projection</location>
    </subcellularLocation>
    <subcellularLocation>
        <location evidence="1">Cytoplasm</location>
        <location evidence="1">Stress granule</location>
    </subcellularLocation>
    <subcellularLocation>
        <location evidence="2">Perikaryon</location>
    </subcellularLocation>
    <subcellularLocation>
        <location evidence="15">Synapse</location>
    </subcellularLocation>
</comment>
<reference evidence="21" key="1">
    <citation type="submission" date="2025-08" db="UniProtKB">
        <authorList>
            <consortium name="RefSeq"/>
        </authorList>
    </citation>
    <scope>IDENTIFICATION</scope>
    <source>
        <tissue evidence="21">Gonad</tissue>
    </source>
</reference>
<evidence type="ECO:0000256" key="8">
    <source>
        <dbReference type="ARBA" id="ARBA00022737"/>
    </source>
</evidence>
<evidence type="ECO:0000256" key="6">
    <source>
        <dbReference type="ARBA" id="ARBA00022490"/>
    </source>
</evidence>